<dbReference type="AlphaFoldDB" id="A0AAW0G5Y6"/>
<organism evidence="1 2">
    <name type="scientific">Cerrena zonata</name>
    <dbReference type="NCBI Taxonomy" id="2478898"/>
    <lineage>
        <taxon>Eukaryota</taxon>
        <taxon>Fungi</taxon>
        <taxon>Dikarya</taxon>
        <taxon>Basidiomycota</taxon>
        <taxon>Agaricomycotina</taxon>
        <taxon>Agaricomycetes</taxon>
        <taxon>Polyporales</taxon>
        <taxon>Cerrenaceae</taxon>
        <taxon>Cerrena</taxon>
    </lineage>
</organism>
<dbReference type="EMBL" id="JASBNA010000020">
    <property type="protein sequence ID" value="KAK7685413.1"/>
    <property type="molecule type" value="Genomic_DNA"/>
</dbReference>
<name>A0AAW0G5Y6_9APHY</name>
<sequence>MIRRSRFYRTDCRKKPLLDAVNIVHVSFRNASFIGKSLPPRAAFLPPVIHTDTGRSDRA</sequence>
<dbReference type="Proteomes" id="UP001385951">
    <property type="component" value="Unassembled WGS sequence"/>
</dbReference>
<evidence type="ECO:0000313" key="2">
    <source>
        <dbReference type="Proteomes" id="UP001385951"/>
    </source>
</evidence>
<proteinExistence type="predicted"/>
<reference evidence="1 2" key="1">
    <citation type="submission" date="2022-09" db="EMBL/GenBank/DDBJ databases">
        <authorList>
            <person name="Palmer J.M."/>
        </authorList>
    </citation>
    <scope>NUCLEOTIDE SEQUENCE [LARGE SCALE GENOMIC DNA]</scope>
    <source>
        <strain evidence="1 2">DSM 7382</strain>
    </source>
</reference>
<keyword evidence="2" id="KW-1185">Reference proteome</keyword>
<evidence type="ECO:0000313" key="1">
    <source>
        <dbReference type="EMBL" id="KAK7685413.1"/>
    </source>
</evidence>
<gene>
    <name evidence="1" type="ORF">QCA50_011276</name>
</gene>
<accession>A0AAW0G5Y6</accession>
<protein>
    <recommendedName>
        <fullName evidence="3">Ycf15</fullName>
    </recommendedName>
</protein>
<evidence type="ECO:0008006" key="3">
    <source>
        <dbReference type="Google" id="ProtNLM"/>
    </source>
</evidence>
<comment type="caution">
    <text evidence="1">The sequence shown here is derived from an EMBL/GenBank/DDBJ whole genome shotgun (WGS) entry which is preliminary data.</text>
</comment>